<evidence type="ECO:0000259" key="6">
    <source>
        <dbReference type="Pfam" id="PF10502"/>
    </source>
</evidence>
<comment type="catalytic activity">
    <reaction evidence="4">
        <text>Cleavage of hydrophobic, N-terminal signal or leader sequences from secreted and periplasmic proteins.</text>
        <dbReference type="EC" id="3.4.21.89"/>
    </reaction>
</comment>
<dbReference type="AlphaFoldDB" id="A0A1Q4V1E7"/>
<dbReference type="GO" id="GO:0009003">
    <property type="term" value="F:signal peptidase activity"/>
    <property type="evidence" value="ECO:0007669"/>
    <property type="project" value="UniProtKB-EC"/>
</dbReference>
<dbReference type="PRINTS" id="PR00727">
    <property type="entry name" value="LEADERPTASE"/>
</dbReference>
<dbReference type="SUPFAM" id="SSF51306">
    <property type="entry name" value="LexA/Signal peptidase"/>
    <property type="match status" value="1"/>
</dbReference>
<feature type="region of interest" description="Disordered" evidence="5">
    <location>
        <begin position="1"/>
        <end position="31"/>
    </location>
</feature>
<evidence type="ECO:0000313" key="8">
    <source>
        <dbReference type="Proteomes" id="UP000186455"/>
    </source>
</evidence>
<feature type="compositionally biased region" description="Gly residues" evidence="5">
    <location>
        <begin position="1"/>
        <end position="11"/>
    </location>
</feature>
<dbReference type="GO" id="GO:0005886">
    <property type="term" value="C:plasma membrane"/>
    <property type="evidence" value="ECO:0007669"/>
    <property type="project" value="UniProtKB-SubCell"/>
</dbReference>
<dbReference type="GO" id="GO:0004252">
    <property type="term" value="F:serine-type endopeptidase activity"/>
    <property type="evidence" value="ECO:0007669"/>
    <property type="project" value="InterPro"/>
</dbReference>
<dbReference type="CDD" id="cd06530">
    <property type="entry name" value="S26_SPase_I"/>
    <property type="match status" value="1"/>
</dbReference>
<feature type="transmembrane region" description="Helical" evidence="4">
    <location>
        <begin position="36"/>
        <end position="61"/>
    </location>
</feature>
<feature type="transmembrane region" description="Helical" evidence="4">
    <location>
        <begin position="226"/>
        <end position="247"/>
    </location>
</feature>
<dbReference type="InterPro" id="IPR019533">
    <property type="entry name" value="Peptidase_S26"/>
</dbReference>
<proteinExistence type="inferred from homology"/>
<dbReference type="PANTHER" id="PTHR43390">
    <property type="entry name" value="SIGNAL PEPTIDASE I"/>
    <property type="match status" value="1"/>
</dbReference>
<sequence length="267" mass="27016">MSATDGTGGSDAGPRTASGPDVGPPPPGAPRARRGAMLAGAVVALGCVLFLGGFVWGAVLYRPYTVPTDSMSPNIGAGDRVLAQRIDGDQVRRGDVVVFEQADWGDLPMVKRVVGVGGDTVACCTDGALTVDGRPVAEPYLAPGTQASTNGISRTVVPEGRLFLLGDERLGSLDSTAHLQDAQGGSVSRDAVVARVDAVVWPMDGTLTRPTGFAAMPGGISRPGPLAPLLTSVAVGAVLILGGAAYGPLARRSARRRPVASPSAGAR</sequence>
<evidence type="ECO:0000256" key="1">
    <source>
        <dbReference type="ARBA" id="ARBA00004401"/>
    </source>
</evidence>
<reference evidence="7 8" key="1">
    <citation type="submission" date="2015-06" db="EMBL/GenBank/DDBJ databases">
        <title>Cloning and characterization of the uncialamcin biosynthetic gene cluster.</title>
        <authorList>
            <person name="Yan X."/>
            <person name="Huang T."/>
            <person name="Ge H."/>
            <person name="Shen B."/>
        </authorList>
    </citation>
    <scope>NUCLEOTIDE SEQUENCE [LARGE SCALE GENOMIC DNA]</scope>
    <source>
        <strain evidence="7 8">DCA2648</strain>
    </source>
</reference>
<comment type="caution">
    <text evidence="4">Lacks conserved residue(s) required for the propagation of feature annotation.</text>
</comment>
<dbReference type="Pfam" id="PF10502">
    <property type="entry name" value="Peptidase_S26"/>
    <property type="match status" value="1"/>
</dbReference>
<dbReference type="InterPro" id="IPR000223">
    <property type="entry name" value="Pept_S26A_signal_pept_1"/>
</dbReference>
<dbReference type="Proteomes" id="UP000186455">
    <property type="component" value="Unassembled WGS sequence"/>
</dbReference>
<feature type="active site" evidence="3">
    <location>
        <position position="111"/>
    </location>
</feature>
<keyword evidence="4" id="KW-0472">Membrane</keyword>
<dbReference type="InterPro" id="IPR036286">
    <property type="entry name" value="LexA/Signal_pep-like_sf"/>
</dbReference>
<organism evidence="7 8">
    <name type="scientific">Streptomyces uncialis</name>
    <dbReference type="NCBI Taxonomy" id="1048205"/>
    <lineage>
        <taxon>Bacteria</taxon>
        <taxon>Bacillati</taxon>
        <taxon>Actinomycetota</taxon>
        <taxon>Actinomycetes</taxon>
        <taxon>Kitasatosporales</taxon>
        <taxon>Streptomycetaceae</taxon>
        <taxon>Streptomyces</taxon>
    </lineage>
</organism>
<evidence type="ECO:0000313" key="7">
    <source>
        <dbReference type="EMBL" id="OKH91641.1"/>
    </source>
</evidence>
<evidence type="ECO:0000256" key="3">
    <source>
        <dbReference type="PIRSR" id="PIRSR600223-1"/>
    </source>
</evidence>
<keyword evidence="4" id="KW-0378">Hydrolase</keyword>
<dbReference type="STRING" id="1048205.AB852_29330"/>
<protein>
    <recommendedName>
        <fullName evidence="4">Signal peptidase I</fullName>
        <ecNumber evidence="4">3.4.21.89</ecNumber>
    </recommendedName>
</protein>
<keyword evidence="4" id="KW-0645">Protease</keyword>
<name>A0A1Q4V1E7_9ACTN</name>
<feature type="domain" description="Peptidase S26" evidence="6">
    <location>
        <begin position="45"/>
        <end position="201"/>
    </location>
</feature>
<evidence type="ECO:0000256" key="4">
    <source>
        <dbReference type="RuleBase" id="RU362042"/>
    </source>
</evidence>
<feature type="active site" evidence="3">
    <location>
        <position position="70"/>
    </location>
</feature>
<dbReference type="EMBL" id="LFBV01000009">
    <property type="protein sequence ID" value="OKH91641.1"/>
    <property type="molecule type" value="Genomic_DNA"/>
</dbReference>
<gene>
    <name evidence="7" type="ORF">AB852_29330</name>
</gene>
<comment type="similarity">
    <text evidence="2 4">Belongs to the peptidase S26 family.</text>
</comment>
<comment type="caution">
    <text evidence="7">The sequence shown here is derived from an EMBL/GenBank/DDBJ whole genome shotgun (WGS) entry which is preliminary data.</text>
</comment>
<dbReference type="NCBIfam" id="TIGR02227">
    <property type="entry name" value="sigpep_I_bact"/>
    <property type="match status" value="1"/>
</dbReference>
<accession>A0A1Q4V1E7</accession>
<dbReference type="PANTHER" id="PTHR43390:SF1">
    <property type="entry name" value="CHLOROPLAST PROCESSING PEPTIDASE"/>
    <property type="match status" value="1"/>
</dbReference>
<dbReference type="EC" id="3.4.21.89" evidence="4"/>
<comment type="subcellular location">
    <subcellularLocation>
        <location evidence="1">Cell membrane</location>
        <topology evidence="1">Single-pass type II membrane protein</topology>
    </subcellularLocation>
    <subcellularLocation>
        <location evidence="4">Membrane</location>
        <topology evidence="4">Single-pass type II membrane protein</topology>
    </subcellularLocation>
</comment>
<keyword evidence="4" id="KW-0812">Transmembrane</keyword>
<dbReference type="GO" id="GO:0006465">
    <property type="term" value="P:signal peptide processing"/>
    <property type="evidence" value="ECO:0007669"/>
    <property type="project" value="InterPro"/>
</dbReference>
<evidence type="ECO:0000256" key="5">
    <source>
        <dbReference type="SAM" id="MobiDB-lite"/>
    </source>
</evidence>
<evidence type="ECO:0000256" key="2">
    <source>
        <dbReference type="ARBA" id="ARBA00009370"/>
    </source>
</evidence>
<keyword evidence="8" id="KW-1185">Reference proteome</keyword>
<dbReference type="Gene3D" id="2.10.109.10">
    <property type="entry name" value="Umud Fragment, subunit A"/>
    <property type="match status" value="1"/>
</dbReference>
<keyword evidence="4" id="KW-1133">Transmembrane helix</keyword>